<dbReference type="EMBL" id="CP144690">
    <property type="protein sequence ID" value="WVY91791.1"/>
    <property type="molecule type" value="Genomic_DNA"/>
</dbReference>
<dbReference type="Proteomes" id="UP001374535">
    <property type="component" value="Chromosome 11"/>
</dbReference>
<gene>
    <name evidence="1" type="ORF">V8G54_037305</name>
</gene>
<name>A0AAQ3MIW6_VIGMU</name>
<dbReference type="AlphaFoldDB" id="A0AAQ3MIW6"/>
<evidence type="ECO:0000313" key="2">
    <source>
        <dbReference type="Proteomes" id="UP001374535"/>
    </source>
</evidence>
<evidence type="ECO:0000313" key="1">
    <source>
        <dbReference type="EMBL" id="WVY91791.1"/>
    </source>
</evidence>
<organism evidence="1 2">
    <name type="scientific">Vigna mungo</name>
    <name type="common">Black gram</name>
    <name type="synonym">Phaseolus mungo</name>
    <dbReference type="NCBI Taxonomy" id="3915"/>
    <lineage>
        <taxon>Eukaryota</taxon>
        <taxon>Viridiplantae</taxon>
        <taxon>Streptophyta</taxon>
        <taxon>Embryophyta</taxon>
        <taxon>Tracheophyta</taxon>
        <taxon>Spermatophyta</taxon>
        <taxon>Magnoliopsida</taxon>
        <taxon>eudicotyledons</taxon>
        <taxon>Gunneridae</taxon>
        <taxon>Pentapetalae</taxon>
        <taxon>rosids</taxon>
        <taxon>fabids</taxon>
        <taxon>Fabales</taxon>
        <taxon>Fabaceae</taxon>
        <taxon>Papilionoideae</taxon>
        <taxon>50 kb inversion clade</taxon>
        <taxon>NPAAA clade</taxon>
        <taxon>indigoferoid/millettioid clade</taxon>
        <taxon>Phaseoleae</taxon>
        <taxon>Vigna</taxon>
    </lineage>
</organism>
<proteinExistence type="predicted"/>
<keyword evidence="2" id="KW-1185">Reference proteome</keyword>
<reference evidence="1 2" key="1">
    <citation type="journal article" date="2023" name="Life. Sci Alliance">
        <title>Evolutionary insights into 3D genome organization and epigenetic landscape of Vigna mungo.</title>
        <authorList>
            <person name="Junaid A."/>
            <person name="Singh B."/>
            <person name="Bhatia S."/>
        </authorList>
    </citation>
    <scope>NUCLEOTIDE SEQUENCE [LARGE SCALE GENOMIC DNA]</scope>
    <source>
        <strain evidence="1">Urdbean</strain>
    </source>
</reference>
<protein>
    <submittedName>
        <fullName evidence="1">Uncharacterized protein</fullName>
    </submittedName>
</protein>
<accession>A0AAQ3MIW6</accession>
<sequence length="101" mass="11548">MELGLASIILHHSWYLTTPTRFPLSIRTTHGTFTPQGCENILAVAISHLKHLDVFVVSEKLLAFVNYFGPPSNNHSKAHVTEEEMRDEINKMKKENDDMWA</sequence>